<protein>
    <submittedName>
        <fullName evidence="1">Uncharacterized protein</fullName>
    </submittedName>
</protein>
<evidence type="ECO:0000313" key="2">
    <source>
        <dbReference type="Proteomes" id="UP000258309"/>
    </source>
</evidence>
<dbReference type="Proteomes" id="UP000258309">
    <property type="component" value="Unassembled WGS sequence"/>
</dbReference>
<feature type="non-terminal residue" evidence="1">
    <location>
        <position position="1"/>
    </location>
</feature>
<proteinExistence type="predicted"/>
<comment type="caution">
    <text evidence="1">The sequence shown here is derived from an EMBL/GenBank/DDBJ whole genome shotgun (WGS) entry which is preliminary data.</text>
</comment>
<keyword evidence="2" id="KW-1185">Reference proteome</keyword>
<accession>A0A3E2HAE9</accession>
<dbReference type="OrthoDB" id="5087462at2759"/>
<sequence>MTEEASMIESINEVSLQTQMRLENSDPSTTNSARGVQSLEQLDSLEVSIEPWLGPTISENGNWCTPDQGLLPLPAQDPIPSFHLYPFLGTKAPVNNIEFNFNTTFMPPPEIDYARFLSGEFHDFCELAISERVSHEQLNDLSRVSFNNGGLHPMATLQSRITQYQDPFPESIAGYWQWGDLASSASNLNQLSFRCLSIPDATTSADFGFNNTPQSDVMFPTGSQWDNLADHSISTLSSKNTTCTNIIEPQNLREGSAQNPIRIPESPDRPLLKSFGPSRPVSLLPALKGGRKGPLSAIELKNRRESRKQGCYGGIPCTPCLETKAVLWTFPCTKAQFFDLLEHDIQSFQTYNIENLERDFVKQLMAVSFMVSFFNGPTVDLFPLSPMILLTDRPVTLCLRKGLRILEDYNRTNLTETCITGAKLSEIPYRLSQSKSALPPVTINEADLSETREKRLISDDNLRQSYLDQKKRIRQALFIYFSIFLDKLPAWSDFWQTRRIPLKSKGSKRCAKSLEEFDLSFKCELMRASLHTNLIFESNVDVGNTCNRKQPDIETTKNSVRSFEKTFNEIFGRPRDIKEDLEVISIKLSNFYHPRIEELRKELTELQKDLPTAPIGSILEVTEHFIRMEKEIQEDIVKELGNQYKLIVNGKNIANNAKLIIEHALVLMVDVEEFWHTIRPALHRLVG</sequence>
<dbReference type="EMBL" id="NCSJ02000102">
    <property type="protein sequence ID" value="RFU30368.1"/>
    <property type="molecule type" value="Genomic_DNA"/>
</dbReference>
<reference evidence="1 2" key="1">
    <citation type="submission" date="2018-05" db="EMBL/GenBank/DDBJ databases">
        <title>Draft genome sequence of Scytalidium lignicola DSM 105466, a ubiquitous saprotrophic fungus.</title>
        <authorList>
            <person name="Buettner E."/>
            <person name="Gebauer A.M."/>
            <person name="Hofrichter M."/>
            <person name="Liers C."/>
            <person name="Kellner H."/>
        </authorList>
    </citation>
    <scope>NUCLEOTIDE SEQUENCE [LARGE SCALE GENOMIC DNA]</scope>
    <source>
        <strain evidence="1 2">DSM 105466</strain>
    </source>
</reference>
<feature type="non-terminal residue" evidence="1">
    <location>
        <position position="687"/>
    </location>
</feature>
<gene>
    <name evidence="1" type="ORF">B7463_g5985</name>
</gene>
<organism evidence="1 2">
    <name type="scientific">Scytalidium lignicola</name>
    <name type="common">Hyphomycete</name>
    <dbReference type="NCBI Taxonomy" id="5539"/>
    <lineage>
        <taxon>Eukaryota</taxon>
        <taxon>Fungi</taxon>
        <taxon>Dikarya</taxon>
        <taxon>Ascomycota</taxon>
        <taxon>Pezizomycotina</taxon>
        <taxon>Leotiomycetes</taxon>
        <taxon>Leotiomycetes incertae sedis</taxon>
        <taxon>Scytalidium</taxon>
    </lineage>
</organism>
<name>A0A3E2HAE9_SCYLI</name>
<evidence type="ECO:0000313" key="1">
    <source>
        <dbReference type="EMBL" id="RFU30368.1"/>
    </source>
</evidence>
<dbReference type="AlphaFoldDB" id="A0A3E2HAE9"/>